<dbReference type="GeneID" id="54463026"/>
<evidence type="ECO:0000256" key="1">
    <source>
        <dbReference type="SAM" id="SignalP"/>
    </source>
</evidence>
<evidence type="ECO:0000313" key="2">
    <source>
        <dbReference type="EMBL" id="KAF2808284.1"/>
    </source>
</evidence>
<keyword evidence="1" id="KW-0732">Signal</keyword>
<keyword evidence="3" id="KW-1185">Reference proteome</keyword>
<reference evidence="2 4" key="1">
    <citation type="journal article" date="2020" name="Stud. Mycol.">
        <title>101 Dothideomycetes genomes: a test case for predicting lifestyles and emergence of pathogens.</title>
        <authorList>
            <person name="Haridas S."/>
            <person name="Albert R."/>
            <person name="Binder M."/>
            <person name="Bloem J."/>
            <person name="Labutti K."/>
            <person name="Salamov A."/>
            <person name="Andreopoulos B."/>
            <person name="Baker S."/>
            <person name="Barry K."/>
            <person name="Bills G."/>
            <person name="Bluhm B."/>
            <person name="Cannon C."/>
            <person name="Castanera R."/>
            <person name="Culley D."/>
            <person name="Daum C."/>
            <person name="Ezra D."/>
            <person name="Gonzalez J."/>
            <person name="Henrissat B."/>
            <person name="Kuo A."/>
            <person name="Liang C."/>
            <person name="Lipzen A."/>
            <person name="Lutzoni F."/>
            <person name="Magnuson J."/>
            <person name="Mondo S."/>
            <person name="Nolan M."/>
            <person name="Ohm R."/>
            <person name="Pangilinan J."/>
            <person name="Park H.-J."/>
            <person name="Ramirez L."/>
            <person name="Alfaro M."/>
            <person name="Sun H."/>
            <person name="Tritt A."/>
            <person name="Yoshinaga Y."/>
            <person name="Zwiers L.-H."/>
            <person name="Turgeon B."/>
            <person name="Goodwin S."/>
            <person name="Spatafora J."/>
            <person name="Crous P."/>
            <person name="Grigoriev I."/>
        </authorList>
    </citation>
    <scope>NUCLEOTIDE SEQUENCE</scope>
    <source>
        <strain evidence="2 4">CBS 304.34</strain>
    </source>
</reference>
<evidence type="ECO:0000313" key="4">
    <source>
        <dbReference type="RefSeq" id="XP_033575248.1"/>
    </source>
</evidence>
<dbReference type="Proteomes" id="UP000504636">
    <property type="component" value="Unplaced"/>
</dbReference>
<evidence type="ECO:0000313" key="3">
    <source>
        <dbReference type="Proteomes" id="UP000504636"/>
    </source>
</evidence>
<sequence>MSLQTVFLAGLPLICCAWSSPSDISTPATSNDISACSIVLLVMAERMQTAKKYRNAFEVVRAKIADQIAEGGMIAPRQAVGSAEEGLGNTEQFEEMVRLMAGQQGEGTWGRNGMEGEWDEWVLYQASSGSVNT</sequence>
<accession>A0A6A6YJZ4</accession>
<reference evidence="4" key="3">
    <citation type="submission" date="2025-04" db="UniProtKB">
        <authorList>
            <consortium name="RefSeq"/>
        </authorList>
    </citation>
    <scope>IDENTIFICATION</scope>
    <source>
        <strain evidence="4">CBS 304.34</strain>
    </source>
</reference>
<name>A0A6A6YJZ4_9PEZI</name>
<dbReference type="AlphaFoldDB" id="A0A6A6YJZ4"/>
<feature type="chain" id="PRO_5044629156" evidence="1">
    <location>
        <begin position="20"/>
        <end position="133"/>
    </location>
</feature>
<dbReference type="EMBL" id="MU003703">
    <property type="protein sequence ID" value="KAF2808284.1"/>
    <property type="molecule type" value="Genomic_DNA"/>
</dbReference>
<reference evidence="4" key="2">
    <citation type="submission" date="2020-04" db="EMBL/GenBank/DDBJ databases">
        <authorList>
            <consortium name="NCBI Genome Project"/>
        </authorList>
    </citation>
    <scope>NUCLEOTIDE SEQUENCE</scope>
    <source>
        <strain evidence="4">CBS 304.34</strain>
    </source>
</reference>
<proteinExistence type="predicted"/>
<organism evidence="2">
    <name type="scientific">Mytilinidion resinicola</name>
    <dbReference type="NCBI Taxonomy" id="574789"/>
    <lineage>
        <taxon>Eukaryota</taxon>
        <taxon>Fungi</taxon>
        <taxon>Dikarya</taxon>
        <taxon>Ascomycota</taxon>
        <taxon>Pezizomycotina</taxon>
        <taxon>Dothideomycetes</taxon>
        <taxon>Pleosporomycetidae</taxon>
        <taxon>Mytilinidiales</taxon>
        <taxon>Mytilinidiaceae</taxon>
        <taxon>Mytilinidion</taxon>
    </lineage>
</organism>
<protein>
    <submittedName>
        <fullName evidence="2 4">Uncharacterized protein</fullName>
    </submittedName>
</protein>
<feature type="signal peptide" evidence="1">
    <location>
        <begin position="1"/>
        <end position="19"/>
    </location>
</feature>
<dbReference type="RefSeq" id="XP_033575248.1">
    <property type="nucleotide sequence ID" value="XM_033722133.1"/>
</dbReference>
<gene>
    <name evidence="2 4" type="ORF">BDZ99DRAFT_477825</name>
</gene>
<dbReference type="OrthoDB" id="9970124at2759"/>